<feature type="transmembrane region" description="Helical" evidence="1">
    <location>
        <begin position="402"/>
        <end position="421"/>
    </location>
</feature>
<feature type="transmembrane region" description="Helical" evidence="1">
    <location>
        <begin position="298"/>
        <end position="317"/>
    </location>
</feature>
<dbReference type="RefSeq" id="WP_296948300.1">
    <property type="nucleotide sequence ID" value="NZ_LT599021.1"/>
</dbReference>
<dbReference type="PANTHER" id="PTHR30092:SF0">
    <property type="entry name" value="INNER MEMBRANE PROTEIN CRED"/>
    <property type="match status" value="1"/>
</dbReference>
<dbReference type="GO" id="GO:0005886">
    <property type="term" value="C:plasma membrane"/>
    <property type="evidence" value="ECO:0007669"/>
    <property type="project" value="TreeGrafter"/>
</dbReference>
<feature type="transmembrane region" description="Helical" evidence="1">
    <location>
        <begin position="349"/>
        <end position="369"/>
    </location>
</feature>
<feature type="transmembrane region" description="Helical" evidence="1">
    <location>
        <begin position="324"/>
        <end position="343"/>
    </location>
</feature>
<dbReference type="EMBL" id="FLUL01000001">
    <property type="protein sequence ID" value="SBV97303.1"/>
    <property type="molecule type" value="Genomic_DNA"/>
</dbReference>
<keyword evidence="1" id="KW-0472">Membrane</keyword>
<evidence type="ECO:0008006" key="3">
    <source>
        <dbReference type="Google" id="ProtNLM"/>
    </source>
</evidence>
<feature type="transmembrane region" description="Helical" evidence="1">
    <location>
        <begin position="378"/>
        <end position="396"/>
    </location>
</feature>
<evidence type="ECO:0000313" key="2">
    <source>
        <dbReference type="EMBL" id="SBV97303.1"/>
    </source>
</evidence>
<keyword evidence="1" id="KW-1133">Transmembrane helix</keyword>
<protein>
    <recommendedName>
        <fullName evidence="3">Inner membrane protein CreD</fullName>
    </recommendedName>
</protein>
<accession>A0A212JCW6</accession>
<keyword evidence="1" id="KW-0812">Transmembrane</keyword>
<feature type="transmembrane region" description="Helical" evidence="1">
    <location>
        <begin position="12"/>
        <end position="30"/>
    </location>
</feature>
<dbReference type="PANTHER" id="PTHR30092">
    <property type="entry name" value="INNER MEMBRANE PROTEIN CRED"/>
    <property type="match status" value="1"/>
</dbReference>
<organism evidence="2">
    <name type="scientific">uncultured Dysgonomonas sp</name>
    <dbReference type="NCBI Taxonomy" id="206096"/>
    <lineage>
        <taxon>Bacteria</taxon>
        <taxon>Pseudomonadati</taxon>
        <taxon>Bacteroidota</taxon>
        <taxon>Bacteroidia</taxon>
        <taxon>Bacteroidales</taxon>
        <taxon>Dysgonomonadaceae</taxon>
        <taxon>Dysgonomonas</taxon>
        <taxon>environmental samples</taxon>
    </lineage>
</organism>
<reference evidence="2" key="1">
    <citation type="submission" date="2016-04" db="EMBL/GenBank/DDBJ databases">
        <authorList>
            <person name="Evans L.H."/>
            <person name="Alamgir A."/>
            <person name="Owens N."/>
            <person name="Weber N.D."/>
            <person name="Virtaneva K."/>
            <person name="Barbian K."/>
            <person name="Babar A."/>
            <person name="Rosenke K."/>
        </authorList>
    </citation>
    <scope>NUCLEOTIDE SEQUENCE</scope>
    <source>
        <strain evidence="2">86-2</strain>
    </source>
</reference>
<sequence length="444" mass="50266">MKTKFDIGVNMIFVKVIVVAVLIAVMLLPINLVRSLVEEREGNQKAVQDEISQKWSGIQTISGPVLVLPVLSETDKNQNVIMNYAYFLPDSFNVEGNIKTEERSRTLFKTLLYQSNLHVSGTFSLPDYAKLNIKPEQVMWDKAFVLIGITYLQGIKNKIVFNVNGKPQIVQPGIKNNSCVSSGVTVETPLDPTINSYDFNFELALNGSEGLYFNPVGKESTIHLKSSWNTVSFDGNFLPTERTVNKDGFDAKWNIFDYNRNYVQMWVGDNDVLKSSALGIDMKFPVDKYQMTMRSVKYAIMFIVFTFVVFFLVELLSRKRIHPVQYLLVSSGLVIFYVLLLAISEHLSFGLSYLISSSATTILISLYSITMFRSTKQAGMMGLFLAGLYTYLYIVLQLENLSLLFGAIGLFIALAIVMFVLRRVNWYNDDNKSDQITDEDSNHN</sequence>
<proteinExistence type="predicted"/>
<evidence type="ECO:0000256" key="1">
    <source>
        <dbReference type="SAM" id="Phobius"/>
    </source>
</evidence>
<name>A0A212JCW6_9BACT</name>
<dbReference type="Pfam" id="PF06123">
    <property type="entry name" value="CreD"/>
    <property type="match status" value="1"/>
</dbReference>
<dbReference type="AlphaFoldDB" id="A0A212JCW6"/>
<dbReference type="PIRSF" id="PIRSF004548">
    <property type="entry name" value="CreD"/>
    <property type="match status" value="1"/>
</dbReference>
<dbReference type="NCBIfam" id="NF008712">
    <property type="entry name" value="PRK11715.1-1"/>
    <property type="match status" value="1"/>
</dbReference>
<dbReference type="InterPro" id="IPR010364">
    <property type="entry name" value="Uncharacterised_IM_CreD"/>
</dbReference>
<gene>
    <name evidence="2" type="ORF">KL86DYS2_11248</name>
</gene>